<evidence type="ECO:0000256" key="2">
    <source>
        <dbReference type="ARBA" id="ARBA00023239"/>
    </source>
</evidence>
<dbReference type="PIRSF" id="PIRSF018982">
    <property type="entry name" value="EutC"/>
    <property type="match status" value="1"/>
</dbReference>
<dbReference type="GO" id="GO:0031471">
    <property type="term" value="C:ethanolamine degradation polyhedral organelle"/>
    <property type="evidence" value="ECO:0007669"/>
    <property type="project" value="UniProtKB-UniRule"/>
</dbReference>
<keyword evidence="4 5" id="KW-1283">Bacterial microcompartment</keyword>
<comment type="similarity">
    <text evidence="5">Belongs to the EutC family.</text>
</comment>
<accession>A0A1I4HNR1</accession>
<dbReference type="GO" id="GO:0009350">
    <property type="term" value="C:ethanolamine ammonia-lyase complex"/>
    <property type="evidence" value="ECO:0007669"/>
    <property type="project" value="UniProtKB-UniRule"/>
</dbReference>
<keyword evidence="2 5" id="KW-0456">Lyase</keyword>
<dbReference type="GO" id="GO:0031419">
    <property type="term" value="F:cobalamin binding"/>
    <property type="evidence" value="ECO:0007669"/>
    <property type="project" value="UniProtKB-UniRule"/>
</dbReference>
<protein>
    <recommendedName>
        <fullName evidence="5">Ethanolamine ammonia-lyase small subunit</fullName>
        <shortName evidence="5">EAL small subunit</shortName>
        <ecNumber evidence="5">4.3.1.7</ecNumber>
    </recommendedName>
</protein>
<comment type="subunit">
    <text evidence="5">The basic unit is a heterodimer which dimerizes to form tetramers. The heterotetramers trimerize; 6 large subunits form a core ring with 6 small subunits projecting outwards.</text>
</comment>
<dbReference type="Proteomes" id="UP000199520">
    <property type="component" value="Unassembled WGS sequence"/>
</dbReference>
<dbReference type="HAMAP" id="MF_00601">
    <property type="entry name" value="EutC"/>
    <property type="match status" value="1"/>
</dbReference>
<dbReference type="InterPro" id="IPR009246">
    <property type="entry name" value="EutC"/>
</dbReference>
<evidence type="ECO:0000313" key="7">
    <source>
        <dbReference type="Proteomes" id="UP000199520"/>
    </source>
</evidence>
<dbReference type="EC" id="4.3.1.7" evidence="5"/>
<dbReference type="PANTHER" id="PTHR39330:SF1">
    <property type="entry name" value="ETHANOLAMINE AMMONIA-LYASE SMALL SUBUNIT"/>
    <property type="match status" value="1"/>
</dbReference>
<dbReference type="UniPathway" id="UPA00560"/>
<dbReference type="PANTHER" id="PTHR39330">
    <property type="entry name" value="ETHANOLAMINE AMMONIA-LYASE LIGHT CHAIN"/>
    <property type="match status" value="1"/>
</dbReference>
<proteinExistence type="inferred from homology"/>
<keyword evidence="7" id="KW-1185">Reference proteome</keyword>
<comment type="function">
    <text evidence="5">Catalyzes the deamination of various vicinal amino-alcohols to oxo compounds. Allows this organism to utilize ethanolamine as the sole source of nitrogen and carbon in the presence of external vitamin B12.</text>
</comment>
<name>A0A1I4HNR1_9FIRM</name>
<dbReference type="AlphaFoldDB" id="A0A1I4HNR1"/>
<evidence type="ECO:0000313" key="6">
    <source>
        <dbReference type="EMBL" id="SFL43380.1"/>
    </source>
</evidence>
<dbReference type="Gene3D" id="1.10.30.40">
    <property type="entry name" value="Ethanolamine ammonia-lyase light chain (EutC), N-terminal domain"/>
    <property type="match status" value="1"/>
</dbReference>
<dbReference type="Pfam" id="PF05985">
    <property type="entry name" value="EutC"/>
    <property type="match status" value="1"/>
</dbReference>
<sequence>MSEMIKDISLVDYYERVTIDNPRDTESCSRLKKTTNARICLGRAGDRCKTETLLKFRADHAVAMDAVWSEVDESIVDQLGFFKVQTLAEDKEQYIKRPDLGRVFSQETLDGIKGNCIESPDVQIIATDGLSACAINANLADIYPILMDGLTAKGYTIGTPIFVKYGRVATMDQISEAIQAKVTILLVGERPGLATDESMSSYMAYESSTLKPESQRTVISNIHRKGVPPVEAGAQLVNLVEVLIREKKSGVELKI</sequence>
<dbReference type="STRING" id="1123291.SAMN04490355_1004108"/>
<comment type="catalytic activity">
    <reaction evidence="5">
        <text>ethanolamine = acetaldehyde + NH4(+)</text>
        <dbReference type="Rhea" id="RHEA:15313"/>
        <dbReference type="ChEBI" id="CHEBI:15343"/>
        <dbReference type="ChEBI" id="CHEBI:28938"/>
        <dbReference type="ChEBI" id="CHEBI:57603"/>
        <dbReference type="EC" id="4.3.1.7"/>
    </reaction>
</comment>
<comment type="pathway">
    <text evidence="5">Amine and polyamine degradation; ethanolamine degradation.</text>
</comment>
<feature type="binding site" evidence="5">
    <location>
        <position position="189"/>
    </location>
    <ligand>
        <name>adenosylcob(III)alamin</name>
        <dbReference type="ChEBI" id="CHEBI:18408"/>
    </ligand>
</feature>
<gene>
    <name evidence="5" type="primary">eutC</name>
    <name evidence="6" type="ORF">SAMN04490355_1004108</name>
</gene>
<evidence type="ECO:0000256" key="5">
    <source>
        <dbReference type="HAMAP-Rule" id="MF_00601"/>
    </source>
</evidence>
<evidence type="ECO:0000256" key="1">
    <source>
        <dbReference type="ARBA" id="ARBA00022628"/>
    </source>
</evidence>
<comment type="cofactor">
    <cofactor evidence="5">
        <name>adenosylcob(III)alamin</name>
        <dbReference type="ChEBI" id="CHEBI:18408"/>
    </cofactor>
    <text evidence="5">Binds between the large and small subunits.</text>
</comment>
<dbReference type="Gene3D" id="3.40.50.11240">
    <property type="entry name" value="Ethanolamine ammonia-lyase light chain (EutC)"/>
    <property type="match status" value="1"/>
</dbReference>
<keyword evidence="3 5" id="KW-0170">Cobalt</keyword>
<reference evidence="7" key="1">
    <citation type="submission" date="2016-10" db="EMBL/GenBank/DDBJ databases">
        <authorList>
            <person name="Varghese N."/>
            <person name="Submissions S."/>
        </authorList>
    </citation>
    <scope>NUCLEOTIDE SEQUENCE [LARGE SCALE GENOMIC DNA]</scope>
    <source>
        <strain evidence="7">DSM 13327</strain>
    </source>
</reference>
<feature type="binding site" evidence="5">
    <location>
        <position position="168"/>
    </location>
    <ligand>
        <name>adenosylcob(III)alamin</name>
        <dbReference type="ChEBI" id="CHEBI:18408"/>
    </ligand>
</feature>
<organism evidence="6 7">
    <name type="scientific">Pelosinus propionicus DSM 13327</name>
    <dbReference type="NCBI Taxonomy" id="1123291"/>
    <lineage>
        <taxon>Bacteria</taxon>
        <taxon>Bacillati</taxon>
        <taxon>Bacillota</taxon>
        <taxon>Negativicutes</taxon>
        <taxon>Selenomonadales</taxon>
        <taxon>Sporomusaceae</taxon>
        <taxon>Pelosinus</taxon>
    </lineage>
</organism>
<dbReference type="RefSeq" id="WP_090932889.1">
    <property type="nucleotide sequence ID" value="NZ_FOTS01000004.1"/>
</dbReference>
<evidence type="ECO:0000256" key="3">
    <source>
        <dbReference type="ARBA" id="ARBA00023285"/>
    </source>
</evidence>
<dbReference type="GO" id="GO:0008851">
    <property type="term" value="F:ethanolamine ammonia-lyase activity"/>
    <property type="evidence" value="ECO:0007669"/>
    <property type="project" value="UniProtKB-UniRule"/>
</dbReference>
<comment type="subcellular location">
    <subcellularLocation>
        <location evidence="5">Bacterial microcompartment</location>
    </subcellularLocation>
</comment>
<evidence type="ECO:0000256" key="4">
    <source>
        <dbReference type="ARBA" id="ARBA00024446"/>
    </source>
</evidence>
<dbReference type="GO" id="GO:0046336">
    <property type="term" value="P:ethanolamine catabolic process"/>
    <property type="evidence" value="ECO:0007669"/>
    <property type="project" value="UniProtKB-UniRule"/>
</dbReference>
<dbReference type="InterPro" id="IPR042255">
    <property type="entry name" value="EutC_N"/>
</dbReference>
<dbReference type="InterPro" id="IPR042251">
    <property type="entry name" value="EutC_C"/>
</dbReference>
<keyword evidence="1 5" id="KW-0846">Cobalamin</keyword>
<dbReference type="NCBIfam" id="NF003971">
    <property type="entry name" value="PRK05465.1"/>
    <property type="match status" value="1"/>
</dbReference>
<dbReference type="EMBL" id="FOTS01000004">
    <property type="protein sequence ID" value="SFL43380.1"/>
    <property type="molecule type" value="Genomic_DNA"/>
</dbReference>
<dbReference type="GO" id="GO:0006520">
    <property type="term" value="P:amino acid metabolic process"/>
    <property type="evidence" value="ECO:0007669"/>
    <property type="project" value="InterPro"/>
</dbReference>
<dbReference type="OrthoDB" id="114248at2"/>